<dbReference type="Gene3D" id="2.170.130.10">
    <property type="entry name" value="TonB-dependent receptor, plug domain"/>
    <property type="match status" value="1"/>
</dbReference>
<evidence type="ECO:0000256" key="1">
    <source>
        <dbReference type="ARBA" id="ARBA00004571"/>
    </source>
</evidence>
<dbReference type="Proteomes" id="UP000249239">
    <property type="component" value="Unassembled WGS sequence"/>
</dbReference>
<name>A0A2W7NVT5_9BACT</name>
<comment type="similarity">
    <text evidence="7">Belongs to the TonB-dependent receptor family.</text>
</comment>
<proteinExistence type="inferred from homology"/>
<evidence type="ECO:0000256" key="3">
    <source>
        <dbReference type="ARBA" id="ARBA00022452"/>
    </source>
</evidence>
<keyword evidence="8" id="KW-0732">Signal</keyword>
<sequence>MKQFVLLTLLAISLPGLAQRNLKGKIVDADTNEPLIGAAVMIDGTTNGVITGFDGSFNLDTDAKTTTLLLKYIGYKDKTHKVSENDADNLGTIRIAPDAIGLGEVSVTASVGVTRKTPIAMSTLTPKLIEEKLGTQEFPEIFKSTPGVWATKGPGGYGDSKINMRGFQSANVAVLINGVPMNDMEWGGLYWSNWAGLSDVIRTTQTQRGVGASKVSAPSVGGSINIVTTTTEAKKGGAISYGVGSDGYNKMLFNVSTGLNENGWALTLLGAKTWGEGYVQGTEFLSYNYFASIAKIINDRHQISLTAFGSPQEHYQRSSYDGLTIEGWQQVKNYMKGDNPYKYNPTYGFGLHGERKTSSYNQYHKPQISINHQWQINDKSSLSTALYTSIGRGSGYSGQGATSTYSGYWYGSSNGVLNTTFRNSDGTFAYDQIYHLNAASQTGSLMAMSKSINAHNWYGLLSTYNTTVADYFDITAGIDMRYNKGQHTNELIDLYGADYYIDRYRASVSSANHAQAGTDEFNYKKLQVGDVVYRDYDGYVMQEGGFGQVEYNRGKISAFAAGSLSNTSYWRYDRFYYDKDNAKSETLSFIGYTAKGGANYNLTDHHNVFANVGYISRAPFFSGGAFLSSTVSNATNPDAVNEKIFSVEAGYGFRTSWMDIKLNAYRTEWRDKSMTKSFDISENGIVIDRASVNMTGVNALHQGIEVELASQPLKWLELTAMFSYGDWTWNNNATGYFYNNGGQPLADTKGTIASGIQAADHASIKLNMKGVEVGGSAQTTAAAGAKIKFTKDLRMGIDYNFAARNYADWSVSSSDLVGNAEKTYVTPWKIPSFSTVDMNASYSFDLGSTRATFSGNVENLLNQEYIAEAYDGGTHNWDSAYRVFYGFGRTYSVRLKVSF</sequence>
<dbReference type="GO" id="GO:0044718">
    <property type="term" value="P:siderophore transmembrane transport"/>
    <property type="evidence" value="ECO:0007669"/>
    <property type="project" value="TreeGrafter"/>
</dbReference>
<keyword evidence="5 7" id="KW-0472">Membrane</keyword>
<dbReference type="AlphaFoldDB" id="A0A2W7NVT5"/>
<comment type="subcellular location">
    <subcellularLocation>
        <location evidence="1 7">Cell outer membrane</location>
        <topology evidence="1 7">Multi-pass membrane protein</topology>
    </subcellularLocation>
</comment>
<evidence type="ECO:0000256" key="5">
    <source>
        <dbReference type="ARBA" id="ARBA00023136"/>
    </source>
</evidence>
<dbReference type="SUPFAM" id="SSF56935">
    <property type="entry name" value="Porins"/>
    <property type="match status" value="1"/>
</dbReference>
<evidence type="ECO:0000256" key="8">
    <source>
        <dbReference type="SAM" id="SignalP"/>
    </source>
</evidence>
<feature type="signal peptide" evidence="8">
    <location>
        <begin position="1"/>
        <end position="18"/>
    </location>
</feature>
<dbReference type="SUPFAM" id="SSF49464">
    <property type="entry name" value="Carboxypeptidase regulatory domain-like"/>
    <property type="match status" value="1"/>
</dbReference>
<accession>A0A2W7NVT5</accession>
<evidence type="ECO:0000259" key="9">
    <source>
        <dbReference type="Pfam" id="PF07715"/>
    </source>
</evidence>
<dbReference type="PANTHER" id="PTHR30069:SF27">
    <property type="entry name" value="BLL4766 PROTEIN"/>
    <property type="match status" value="1"/>
</dbReference>
<evidence type="ECO:0000256" key="7">
    <source>
        <dbReference type="PROSITE-ProRule" id="PRU01360"/>
    </source>
</evidence>
<evidence type="ECO:0000256" key="6">
    <source>
        <dbReference type="ARBA" id="ARBA00023237"/>
    </source>
</evidence>
<keyword evidence="2 7" id="KW-0813">Transport</keyword>
<dbReference type="PANTHER" id="PTHR30069">
    <property type="entry name" value="TONB-DEPENDENT OUTER MEMBRANE RECEPTOR"/>
    <property type="match status" value="1"/>
</dbReference>
<dbReference type="OrthoDB" id="1453181at2"/>
<comment type="caution">
    <text evidence="10">The sequence shown here is derived from an EMBL/GenBank/DDBJ whole genome shotgun (WGS) entry which is preliminary data.</text>
</comment>
<dbReference type="EMBL" id="QKZK01000009">
    <property type="protein sequence ID" value="PZX17416.1"/>
    <property type="molecule type" value="Genomic_DNA"/>
</dbReference>
<reference evidence="10 11" key="1">
    <citation type="submission" date="2018-06" db="EMBL/GenBank/DDBJ databases">
        <title>Genomic Encyclopedia of Archaeal and Bacterial Type Strains, Phase II (KMG-II): from individual species to whole genera.</title>
        <authorList>
            <person name="Goeker M."/>
        </authorList>
    </citation>
    <scope>NUCLEOTIDE SEQUENCE [LARGE SCALE GENOMIC DNA]</scope>
    <source>
        <strain evidence="10 11">DSM 6779</strain>
    </source>
</reference>
<dbReference type="InterPro" id="IPR008969">
    <property type="entry name" value="CarboxyPept-like_regulatory"/>
</dbReference>
<evidence type="ECO:0000313" key="11">
    <source>
        <dbReference type="Proteomes" id="UP000249239"/>
    </source>
</evidence>
<dbReference type="Gene3D" id="2.60.40.1120">
    <property type="entry name" value="Carboxypeptidase-like, regulatory domain"/>
    <property type="match status" value="1"/>
</dbReference>
<dbReference type="Gene3D" id="2.40.170.20">
    <property type="entry name" value="TonB-dependent receptor, beta-barrel domain"/>
    <property type="match status" value="1"/>
</dbReference>
<keyword evidence="3 7" id="KW-1134">Transmembrane beta strand</keyword>
<evidence type="ECO:0000256" key="2">
    <source>
        <dbReference type="ARBA" id="ARBA00022448"/>
    </source>
</evidence>
<protein>
    <submittedName>
        <fullName evidence="10">Outer membrane receptor protein involved in Fe transport</fullName>
    </submittedName>
</protein>
<evidence type="ECO:0000313" key="10">
    <source>
        <dbReference type="EMBL" id="PZX17416.1"/>
    </source>
</evidence>
<dbReference type="InterPro" id="IPR036942">
    <property type="entry name" value="Beta-barrel_TonB_sf"/>
</dbReference>
<organism evidence="10 11">
    <name type="scientific">Breznakibacter xylanolyticus</name>
    <dbReference type="NCBI Taxonomy" id="990"/>
    <lineage>
        <taxon>Bacteria</taxon>
        <taxon>Pseudomonadati</taxon>
        <taxon>Bacteroidota</taxon>
        <taxon>Bacteroidia</taxon>
        <taxon>Marinilabiliales</taxon>
        <taxon>Marinilabiliaceae</taxon>
        <taxon>Breznakibacter</taxon>
    </lineage>
</organism>
<dbReference type="InterPro" id="IPR037066">
    <property type="entry name" value="Plug_dom_sf"/>
</dbReference>
<feature type="domain" description="TonB-dependent receptor plug" evidence="9">
    <location>
        <begin position="115"/>
        <end position="190"/>
    </location>
</feature>
<keyword evidence="4 7" id="KW-0812">Transmembrane</keyword>
<dbReference type="Pfam" id="PF13715">
    <property type="entry name" value="CarbopepD_reg_2"/>
    <property type="match status" value="1"/>
</dbReference>
<feature type="chain" id="PRO_5016084560" evidence="8">
    <location>
        <begin position="19"/>
        <end position="899"/>
    </location>
</feature>
<dbReference type="Pfam" id="PF07715">
    <property type="entry name" value="Plug"/>
    <property type="match status" value="1"/>
</dbReference>
<dbReference type="InterPro" id="IPR012910">
    <property type="entry name" value="Plug_dom"/>
</dbReference>
<keyword evidence="11" id="KW-1185">Reference proteome</keyword>
<dbReference type="GO" id="GO:0015344">
    <property type="term" value="F:siderophore uptake transmembrane transporter activity"/>
    <property type="evidence" value="ECO:0007669"/>
    <property type="project" value="TreeGrafter"/>
</dbReference>
<keyword evidence="6 7" id="KW-0998">Cell outer membrane</keyword>
<gene>
    <name evidence="10" type="ORF">LX69_01466</name>
</gene>
<dbReference type="GO" id="GO:0009279">
    <property type="term" value="C:cell outer membrane"/>
    <property type="evidence" value="ECO:0007669"/>
    <property type="project" value="UniProtKB-SubCell"/>
</dbReference>
<dbReference type="InterPro" id="IPR039426">
    <property type="entry name" value="TonB-dep_rcpt-like"/>
</dbReference>
<evidence type="ECO:0000256" key="4">
    <source>
        <dbReference type="ARBA" id="ARBA00022692"/>
    </source>
</evidence>
<dbReference type="PROSITE" id="PS52016">
    <property type="entry name" value="TONB_DEPENDENT_REC_3"/>
    <property type="match status" value="1"/>
</dbReference>
<keyword evidence="10" id="KW-0675">Receptor</keyword>